<gene>
    <name evidence="2" type="ORF">CNX65_28190</name>
</gene>
<dbReference type="KEGG" id="apre:CNX65_28190"/>
<keyword evidence="3" id="KW-1185">Reference proteome</keyword>
<dbReference type="InterPro" id="IPR016181">
    <property type="entry name" value="Acyl_CoA_acyltransferase"/>
</dbReference>
<evidence type="ECO:0000313" key="3">
    <source>
        <dbReference type="Proteomes" id="UP000218505"/>
    </source>
</evidence>
<dbReference type="CDD" id="cd04301">
    <property type="entry name" value="NAT_SF"/>
    <property type="match status" value="1"/>
</dbReference>
<protein>
    <recommendedName>
        <fullName evidence="1">N-acetyltransferase domain-containing protein</fullName>
    </recommendedName>
</protein>
<evidence type="ECO:0000313" key="2">
    <source>
        <dbReference type="EMBL" id="ATE56684.1"/>
    </source>
</evidence>
<feature type="domain" description="N-acetyltransferase" evidence="1">
    <location>
        <begin position="1"/>
        <end position="186"/>
    </location>
</feature>
<evidence type="ECO:0000259" key="1">
    <source>
        <dbReference type="PROSITE" id="PS51186"/>
    </source>
</evidence>
<dbReference type="RefSeq" id="WP_096496452.1">
    <property type="nucleotide sequence ID" value="NZ_CP023445.1"/>
</dbReference>
<dbReference type="PROSITE" id="PS51186">
    <property type="entry name" value="GNAT"/>
    <property type="match status" value="1"/>
</dbReference>
<dbReference type="PANTHER" id="PTHR42791:SF1">
    <property type="entry name" value="N-ACETYLTRANSFERASE DOMAIN-CONTAINING PROTEIN"/>
    <property type="match status" value="1"/>
</dbReference>
<dbReference type="InterPro" id="IPR052523">
    <property type="entry name" value="Trichothecene_AcTrans"/>
</dbReference>
<dbReference type="Pfam" id="PF13508">
    <property type="entry name" value="Acetyltransf_7"/>
    <property type="match status" value="1"/>
</dbReference>
<accession>A0A290ZCH6</accession>
<dbReference type="EMBL" id="CP023445">
    <property type="protein sequence ID" value="ATE56684.1"/>
    <property type="molecule type" value="Genomic_DNA"/>
</dbReference>
<dbReference type="SUPFAM" id="SSF55729">
    <property type="entry name" value="Acyl-CoA N-acyltransferases (Nat)"/>
    <property type="match status" value="1"/>
</dbReference>
<dbReference type="PANTHER" id="PTHR42791">
    <property type="entry name" value="GNAT FAMILY ACETYLTRANSFERASE"/>
    <property type="match status" value="1"/>
</dbReference>
<dbReference type="Gene3D" id="3.40.630.30">
    <property type="match status" value="1"/>
</dbReference>
<organism evidence="2 3">
    <name type="scientific">Actinosynnema pretiosum</name>
    <dbReference type="NCBI Taxonomy" id="42197"/>
    <lineage>
        <taxon>Bacteria</taxon>
        <taxon>Bacillati</taxon>
        <taxon>Actinomycetota</taxon>
        <taxon>Actinomycetes</taxon>
        <taxon>Pseudonocardiales</taxon>
        <taxon>Pseudonocardiaceae</taxon>
        <taxon>Actinosynnema</taxon>
    </lineage>
</organism>
<dbReference type="InterPro" id="IPR000182">
    <property type="entry name" value="GNAT_dom"/>
</dbReference>
<sequence>MQVRKAAHDEFDAVVDLVQRAAADEVVTAWVLDSAEVRNADQPLTDKIIRTLVEEQLGRCDALVAEDERGLAGYALWAETSGETPKPDGMPPRAEALFTLMAAVHPTYPHLYLATTAVLPERRGQGVGGLLLAHRLADTGGLPCYLEASTTRSAALYARHGFTRASDPIALPENGPTMFPMLRPAAG</sequence>
<dbReference type="AlphaFoldDB" id="A0A290ZCH6"/>
<name>A0A290ZCH6_9PSEU</name>
<dbReference type="Proteomes" id="UP000218505">
    <property type="component" value="Chromosome"/>
</dbReference>
<dbReference type="GO" id="GO:0016747">
    <property type="term" value="F:acyltransferase activity, transferring groups other than amino-acyl groups"/>
    <property type="evidence" value="ECO:0007669"/>
    <property type="project" value="InterPro"/>
</dbReference>
<proteinExistence type="predicted"/>
<reference evidence="2" key="1">
    <citation type="submission" date="2017-09" db="EMBL/GenBank/DDBJ databases">
        <title>Complete Genome Sequence of ansamitocin-producing Bacterium Actinosynnema pretiosum X47.</title>
        <authorList>
            <person name="Cao G."/>
            <person name="Zong G."/>
            <person name="Zhong C."/>
            <person name="Fu J."/>
        </authorList>
    </citation>
    <scope>NUCLEOTIDE SEQUENCE [LARGE SCALE GENOMIC DNA]</scope>
    <source>
        <strain evidence="2">X47</strain>
    </source>
</reference>